<organism evidence="1 2">
    <name type="scientific">Rubroshorea leprosula</name>
    <dbReference type="NCBI Taxonomy" id="152421"/>
    <lineage>
        <taxon>Eukaryota</taxon>
        <taxon>Viridiplantae</taxon>
        <taxon>Streptophyta</taxon>
        <taxon>Embryophyta</taxon>
        <taxon>Tracheophyta</taxon>
        <taxon>Spermatophyta</taxon>
        <taxon>Magnoliopsida</taxon>
        <taxon>eudicotyledons</taxon>
        <taxon>Gunneridae</taxon>
        <taxon>Pentapetalae</taxon>
        <taxon>rosids</taxon>
        <taxon>malvids</taxon>
        <taxon>Malvales</taxon>
        <taxon>Dipterocarpaceae</taxon>
        <taxon>Rubroshorea</taxon>
    </lineage>
</organism>
<proteinExistence type="predicted"/>
<gene>
    <name evidence="1" type="ORF">SLEP1_g35066</name>
</gene>
<evidence type="ECO:0000313" key="1">
    <source>
        <dbReference type="EMBL" id="GKV25665.1"/>
    </source>
</evidence>
<dbReference type="AlphaFoldDB" id="A0AAV5KM15"/>
<dbReference type="Proteomes" id="UP001054252">
    <property type="component" value="Unassembled WGS sequence"/>
</dbReference>
<dbReference type="EMBL" id="BPVZ01000069">
    <property type="protein sequence ID" value="GKV25665.1"/>
    <property type="molecule type" value="Genomic_DNA"/>
</dbReference>
<accession>A0AAV5KM15</accession>
<evidence type="ECO:0000313" key="2">
    <source>
        <dbReference type="Proteomes" id="UP001054252"/>
    </source>
</evidence>
<protein>
    <recommendedName>
        <fullName evidence="3">Ycf15</fullName>
    </recommendedName>
</protein>
<evidence type="ECO:0008006" key="3">
    <source>
        <dbReference type="Google" id="ProtNLM"/>
    </source>
</evidence>
<sequence>MYMSSVASDIFIIKNPVLRDCHQKVILELNLNILLTLS</sequence>
<keyword evidence="2" id="KW-1185">Reference proteome</keyword>
<comment type="caution">
    <text evidence="1">The sequence shown here is derived from an EMBL/GenBank/DDBJ whole genome shotgun (WGS) entry which is preliminary data.</text>
</comment>
<reference evidence="1 2" key="1">
    <citation type="journal article" date="2021" name="Commun. Biol.">
        <title>The genome of Shorea leprosula (Dipterocarpaceae) highlights the ecological relevance of drought in aseasonal tropical rainforests.</title>
        <authorList>
            <person name="Ng K.K.S."/>
            <person name="Kobayashi M.J."/>
            <person name="Fawcett J.A."/>
            <person name="Hatakeyama M."/>
            <person name="Paape T."/>
            <person name="Ng C.H."/>
            <person name="Ang C.C."/>
            <person name="Tnah L.H."/>
            <person name="Lee C.T."/>
            <person name="Nishiyama T."/>
            <person name="Sese J."/>
            <person name="O'Brien M.J."/>
            <person name="Copetti D."/>
            <person name="Mohd Noor M.I."/>
            <person name="Ong R.C."/>
            <person name="Putra M."/>
            <person name="Sireger I.Z."/>
            <person name="Indrioko S."/>
            <person name="Kosugi Y."/>
            <person name="Izuno A."/>
            <person name="Isagi Y."/>
            <person name="Lee S.L."/>
            <person name="Shimizu K.K."/>
        </authorList>
    </citation>
    <scope>NUCLEOTIDE SEQUENCE [LARGE SCALE GENOMIC DNA]</scope>
    <source>
        <strain evidence="1">214</strain>
    </source>
</reference>
<name>A0AAV5KM15_9ROSI</name>